<organism evidence="1 2">
    <name type="scientific">Mesorhizobium sangaii</name>
    <dbReference type="NCBI Taxonomy" id="505389"/>
    <lineage>
        <taxon>Bacteria</taxon>
        <taxon>Pseudomonadati</taxon>
        <taxon>Pseudomonadota</taxon>
        <taxon>Alphaproteobacteria</taxon>
        <taxon>Hyphomicrobiales</taxon>
        <taxon>Phyllobacteriaceae</taxon>
        <taxon>Mesorhizobium</taxon>
    </lineage>
</organism>
<reference evidence="1 2" key="1">
    <citation type="submission" date="2020-08" db="EMBL/GenBank/DDBJ databases">
        <title>Genomic Encyclopedia of Type Strains, Phase IV (KMG-IV): sequencing the most valuable type-strain genomes for metagenomic binning, comparative biology and taxonomic classification.</title>
        <authorList>
            <person name="Goeker M."/>
        </authorList>
    </citation>
    <scope>NUCLEOTIDE SEQUENCE [LARGE SCALE GENOMIC DNA]</scope>
    <source>
        <strain evidence="1 2">DSM 100039</strain>
    </source>
</reference>
<accession>A0A841P673</accession>
<gene>
    <name evidence="1" type="ORF">HNQ71_003498</name>
</gene>
<sequence length="57" mass="6244">MRLVLVFIALAVGFVIWDRLANEGRYTAAVEHSFRLAMADLPSGYGTGITFDGLGKR</sequence>
<evidence type="ECO:0000313" key="2">
    <source>
        <dbReference type="Proteomes" id="UP000556329"/>
    </source>
</evidence>
<comment type="caution">
    <text evidence="1">The sequence shown here is derived from an EMBL/GenBank/DDBJ whole genome shotgun (WGS) entry which is preliminary data.</text>
</comment>
<keyword evidence="2" id="KW-1185">Reference proteome</keyword>
<dbReference type="EMBL" id="JACHEF010000003">
    <property type="protein sequence ID" value="MBB6410824.1"/>
    <property type="molecule type" value="Genomic_DNA"/>
</dbReference>
<proteinExistence type="predicted"/>
<dbReference type="AlphaFoldDB" id="A0A841P673"/>
<dbReference type="RefSeq" id="WP_184873722.1">
    <property type="nucleotide sequence ID" value="NZ_JACHEF010000003.1"/>
</dbReference>
<evidence type="ECO:0000313" key="1">
    <source>
        <dbReference type="EMBL" id="MBB6410824.1"/>
    </source>
</evidence>
<protein>
    <submittedName>
        <fullName evidence="1">Uncharacterized protein</fullName>
    </submittedName>
</protein>
<name>A0A841P673_9HYPH</name>
<dbReference type="Proteomes" id="UP000556329">
    <property type="component" value="Unassembled WGS sequence"/>
</dbReference>